<sequence>MKGKIPSIYIVDVNTTHSLSSFKFVSLFLHLTLVFSSQRHLLSVRTHPPIHQKSGIVQGFFRGKMASSATSLSLKGSAICESIHQWVL</sequence>
<reference evidence="1" key="2">
    <citation type="journal article" date="2015" name="Data Brief">
        <title>Shoot transcriptome of the giant reed, Arundo donax.</title>
        <authorList>
            <person name="Barrero R.A."/>
            <person name="Guerrero F.D."/>
            <person name="Moolhuijzen P."/>
            <person name="Goolsby J.A."/>
            <person name="Tidwell J."/>
            <person name="Bellgard S.E."/>
            <person name="Bellgard M.I."/>
        </authorList>
    </citation>
    <scope>NUCLEOTIDE SEQUENCE</scope>
    <source>
        <tissue evidence="1">Shoot tissue taken approximately 20 cm above the soil surface</tissue>
    </source>
</reference>
<dbReference type="AlphaFoldDB" id="A0A0A9NFS3"/>
<organism evidence="1">
    <name type="scientific">Arundo donax</name>
    <name type="common">Giant reed</name>
    <name type="synonym">Donax arundinaceus</name>
    <dbReference type="NCBI Taxonomy" id="35708"/>
    <lineage>
        <taxon>Eukaryota</taxon>
        <taxon>Viridiplantae</taxon>
        <taxon>Streptophyta</taxon>
        <taxon>Embryophyta</taxon>
        <taxon>Tracheophyta</taxon>
        <taxon>Spermatophyta</taxon>
        <taxon>Magnoliopsida</taxon>
        <taxon>Liliopsida</taxon>
        <taxon>Poales</taxon>
        <taxon>Poaceae</taxon>
        <taxon>PACMAD clade</taxon>
        <taxon>Arundinoideae</taxon>
        <taxon>Arundineae</taxon>
        <taxon>Arundo</taxon>
    </lineage>
</organism>
<reference evidence="1" key="1">
    <citation type="submission" date="2014-09" db="EMBL/GenBank/DDBJ databases">
        <authorList>
            <person name="Magalhaes I.L.F."/>
            <person name="Oliveira U."/>
            <person name="Santos F.R."/>
            <person name="Vidigal T.H.D.A."/>
            <person name="Brescovit A.D."/>
            <person name="Santos A.J."/>
        </authorList>
    </citation>
    <scope>NUCLEOTIDE SEQUENCE</scope>
    <source>
        <tissue evidence="1">Shoot tissue taken approximately 20 cm above the soil surface</tissue>
    </source>
</reference>
<evidence type="ECO:0000313" key="1">
    <source>
        <dbReference type="EMBL" id="JAD93543.1"/>
    </source>
</evidence>
<dbReference type="EMBL" id="GBRH01204352">
    <property type="protein sequence ID" value="JAD93543.1"/>
    <property type="molecule type" value="Transcribed_RNA"/>
</dbReference>
<proteinExistence type="predicted"/>
<accession>A0A0A9NFS3</accession>
<name>A0A0A9NFS3_ARUDO</name>
<protein>
    <submittedName>
        <fullName evidence="1">Uncharacterized protein</fullName>
    </submittedName>
</protein>